<evidence type="ECO:0000313" key="1">
    <source>
        <dbReference type="EMBL" id="EGD92742.1"/>
    </source>
</evidence>
<keyword evidence="2" id="KW-1185">Reference proteome</keyword>
<evidence type="ECO:0000313" key="2">
    <source>
        <dbReference type="Proteomes" id="UP000009172"/>
    </source>
</evidence>
<sequence length="86" mass="9490">MSISVVSRDEELSTTYIEWLSGCTYSNNYHLLKDASGAPSISCAGGFRKCQPFNSNGIIAVQLVQTQKSTEYIKRPTLERLMIAIG</sequence>
<accession>F2RN43</accession>
<dbReference type="EMBL" id="GG698477">
    <property type="protein sequence ID" value="EGD92742.1"/>
    <property type="molecule type" value="Genomic_DNA"/>
</dbReference>
<name>F2RN43_TRIT1</name>
<proteinExistence type="predicted"/>
<dbReference type="HOGENOM" id="CLU_2499492_0_0_1"/>
<gene>
    <name evidence="1" type="ORF">TESG_00311</name>
</gene>
<organism evidence="1 2">
    <name type="scientific">Trichophyton tonsurans (strain CBS 112818)</name>
    <name type="common">Scalp ringworm fungus</name>
    <dbReference type="NCBI Taxonomy" id="647933"/>
    <lineage>
        <taxon>Eukaryota</taxon>
        <taxon>Fungi</taxon>
        <taxon>Dikarya</taxon>
        <taxon>Ascomycota</taxon>
        <taxon>Pezizomycotina</taxon>
        <taxon>Eurotiomycetes</taxon>
        <taxon>Eurotiomycetidae</taxon>
        <taxon>Onygenales</taxon>
        <taxon>Arthrodermataceae</taxon>
        <taxon>Trichophyton</taxon>
    </lineage>
</organism>
<protein>
    <submittedName>
        <fullName evidence="1">Uncharacterized protein</fullName>
    </submittedName>
</protein>
<dbReference type="Proteomes" id="UP000009172">
    <property type="component" value="Unassembled WGS sequence"/>
</dbReference>
<dbReference type="AlphaFoldDB" id="F2RN43"/>
<reference evidence="2" key="1">
    <citation type="journal article" date="2012" name="MBio">
        <title>Comparative genome analysis of Trichophyton rubrum and related dermatophytes reveals candidate genes involved in infection.</title>
        <authorList>
            <person name="Martinez D.A."/>
            <person name="Oliver B.G."/>
            <person name="Graeser Y."/>
            <person name="Goldberg J.M."/>
            <person name="Li W."/>
            <person name="Martinez-Rossi N.M."/>
            <person name="Monod M."/>
            <person name="Shelest E."/>
            <person name="Barton R.C."/>
            <person name="Birch E."/>
            <person name="Brakhage A.A."/>
            <person name="Chen Z."/>
            <person name="Gurr S.J."/>
            <person name="Heiman D."/>
            <person name="Heitman J."/>
            <person name="Kosti I."/>
            <person name="Rossi A."/>
            <person name="Saif S."/>
            <person name="Samalova M."/>
            <person name="Saunders C.W."/>
            <person name="Shea T."/>
            <person name="Summerbell R.C."/>
            <person name="Xu J."/>
            <person name="Young S."/>
            <person name="Zeng Q."/>
            <person name="Birren B.W."/>
            <person name="Cuomo C.A."/>
            <person name="White T.C."/>
        </authorList>
    </citation>
    <scope>NUCLEOTIDE SEQUENCE [LARGE SCALE GENOMIC DNA]</scope>
    <source>
        <strain evidence="2">CBS 112818</strain>
    </source>
</reference>